<protein>
    <submittedName>
        <fullName evidence="5">FAD-binding oxidoreductase</fullName>
    </submittedName>
</protein>
<dbReference type="GO" id="GO:1903457">
    <property type="term" value="P:lactate catabolic process"/>
    <property type="evidence" value="ECO:0007669"/>
    <property type="project" value="TreeGrafter"/>
</dbReference>
<evidence type="ECO:0000259" key="4">
    <source>
        <dbReference type="PROSITE" id="PS51387"/>
    </source>
</evidence>
<dbReference type="Gene3D" id="3.30.465.10">
    <property type="match status" value="1"/>
</dbReference>
<dbReference type="Pfam" id="PF01565">
    <property type="entry name" value="FAD_binding_4"/>
    <property type="match status" value="1"/>
</dbReference>
<keyword evidence="1" id="KW-0285">Flavoprotein</keyword>
<gene>
    <name evidence="5" type="ORF">HCU73_12920</name>
</gene>
<dbReference type="GO" id="GO:0004458">
    <property type="term" value="F:D-lactate dehydrogenase (cytochrome) activity"/>
    <property type="evidence" value="ECO:0007669"/>
    <property type="project" value="TreeGrafter"/>
</dbReference>
<evidence type="ECO:0000313" key="6">
    <source>
        <dbReference type="Proteomes" id="UP000526408"/>
    </source>
</evidence>
<sequence length="470" mass="52610">MQPNVAAAKAALAHIEQDENPATIRAKSRDFFWYSPVLKEAMDHLEADFVVNPKSEAEVIEVLRVCYAHDVPVTTRGAGTGNYGQAMPMRGGCVMHLRHMAAVKEVHPGRVICEPGILLKDLDAYCKEHSGQEIRMFSSTWATATIGGFIAGGSGGVGSVHWGSLRDLGNIIRLRVVTMEAEPRVLEFRGEELARVSHAYGTNGIITELEMPLAPAYDWVEIFVAMKDFMAATRFTDALANQDGILLKLASVYEAPAPYDYFTRVKPHIEADDTLIGLMVAPHSMDGFLTFLGRHPDARMIYRSDANDWPRTPGPVFEYGWNHTTLRALKVDPSITYLQVRYGFPEHLALIEKMRDALSPEVLQHLEAIRMEGKIAFAGLSLVKFTTKERLDEIVRMHEEAGALIFNPHRYTLEEGGRQSADQRQLDFKREADPKGLLNPGKMVSWDTPDFDYSEMYRYPAMTPKPEAAE</sequence>
<proteinExistence type="predicted"/>
<dbReference type="InterPro" id="IPR016169">
    <property type="entry name" value="FAD-bd_PCMH_sub2"/>
</dbReference>
<dbReference type="PROSITE" id="PS51387">
    <property type="entry name" value="FAD_PCMH"/>
    <property type="match status" value="1"/>
</dbReference>
<dbReference type="InterPro" id="IPR036318">
    <property type="entry name" value="FAD-bd_PCMH-like_sf"/>
</dbReference>
<reference evidence="5 6" key="1">
    <citation type="submission" date="2020-04" db="EMBL/GenBank/DDBJ databases">
        <authorList>
            <person name="Yoon J."/>
        </authorList>
    </citation>
    <scope>NUCLEOTIDE SEQUENCE [LARGE SCALE GENOMIC DNA]</scope>
    <source>
        <strain evidence="5 6">KMU-115</strain>
    </source>
</reference>
<dbReference type="SUPFAM" id="SSF56176">
    <property type="entry name" value="FAD-binding/transporter-associated domain-like"/>
    <property type="match status" value="1"/>
</dbReference>
<feature type="region of interest" description="Disordered" evidence="3">
    <location>
        <begin position="416"/>
        <end position="445"/>
    </location>
</feature>
<accession>A0A7X6JZT5</accession>
<dbReference type="InterPro" id="IPR016164">
    <property type="entry name" value="FAD-linked_Oxase-like_C"/>
</dbReference>
<dbReference type="SUPFAM" id="SSF55103">
    <property type="entry name" value="FAD-linked oxidases, C-terminal domain"/>
    <property type="match status" value="1"/>
</dbReference>
<keyword evidence="2" id="KW-0274">FAD</keyword>
<dbReference type="EMBL" id="JAAZQQ010000004">
    <property type="protein sequence ID" value="NKX45490.1"/>
    <property type="molecule type" value="Genomic_DNA"/>
</dbReference>
<dbReference type="InterPro" id="IPR016166">
    <property type="entry name" value="FAD-bd_PCMH"/>
</dbReference>
<dbReference type="GO" id="GO:0071949">
    <property type="term" value="F:FAD binding"/>
    <property type="evidence" value="ECO:0007669"/>
    <property type="project" value="InterPro"/>
</dbReference>
<name>A0A7X6JZT5_9RHOB</name>
<organism evidence="5 6">
    <name type="scientific">Roseicyclus persicicus</name>
    <dbReference type="NCBI Taxonomy" id="2650661"/>
    <lineage>
        <taxon>Bacteria</taxon>
        <taxon>Pseudomonadati</taxon>
        <taxon>Pseudomonadota</taxon>
        <taxon>Alphaproteobacteria</taxon>
        <taxon>Rhodobacterales</taxon>
        <taxon>Roseobacteraceae</taxon>
        <taxon>Roseicyclus</taxon>
    </lineage>
</organism>
<comment type="caution">
    <text evidence="5">The sequence shown here is derived from an EMBL/GenBank/DDBJ whole genome shotgun (WGS) entry which is preliminary data.</text>
</comment>
<dbReference type="PANTHER" id="PTHR11748">
    <property type="entry name" value="D-LACTATE DEHYDROGENASE"/>
    <property type="match status" value="1"/>
</dbReference>
<evidence type="ECO:0000256" key="3">
    <source>
        <dbReference type="SAM" id="MobiDB-lite"/>
    </source>
</evidence>
<dbReference type="InterPro" id="IPR006094">
    <property type="entry name" value="Oxid_FAD_bind_N"/>
</dbReference>
<dbReference type="Proteomes" id="UP000526408">
    <property type="component" value="Unassembled WGS sequence"/>
</dbReference>
<dbReference type="PANTHER" id="PTHR11748:SF119">
    <property type="entry name" value="D-2-HYDROXYGLUTARATE DEHYDROGENASE"/>
    <property type="match status" value="1"/>
</dbReference>
<dbReference type="RefSeq" id="WP_168623875.1">
    <property type="nucleotide sequence ID" value="NZ_JAAZQQ010000004.1"/>
</dbReference>
<evidence type="ECO:0000256" key="2">
    <source>
        <dbReference type="ARBA" id="ARBA00022827"/>
    </source>
</evidence>
<keyword evidence="6" id="KW-1185">Reference proteome</keyword>
<dbReference type="GO" id="GO:0008720">
    <property type="term" value="F:D-lactate dehydrogenase (NAD+) activity"/>
    <property type="evidence" value="ECO:0007669"/>
    <property type="project" value="TreeGrafter"/>
</dbReference>
<dbReference type="AlphaFoldDB" id="A0A7X6JZT5"/>
<evidence type="ECO:0000256" key="1">
    <source>
        <dbReference type="ARBA" id="ARBA00022630"/>
    </source>
</evidence>
<feature type="compositionally biased region" description="Basic and acidic residues" evidence="3">
    <location>
        <begin position="424"/>
        <end position="434"/>
    </location>
</feature>
<feature type="domain" description="FAD-binding PCMH-type" evidence="4">
    <location>
        <begin position="42"/>
        <end position="216"/>
    </location>
</feature>
<evidence type="ECO:0000313" key="5">
    <source>
        <dbReference type="EMBL" id="NKX45490.1"/>
    </source>
</evidence>